<dbReference type="PANTHER" id="PTHR30465:SF74">
    <property type="entry name" value="OLIGOPEPTIDE TRANSPORT SYSTEM PERMEASE PROTEIN OPPB"/>
    <property type="match status" value="1"/>
</dbReference>
<evidence type="ECO:0000256" key="4">
    <source>
        <dbReference type="ARBA" id="ARBA00022692"/>
    </source>
</evidence>
<feature type="transmembrane region" description="Helical" evidence="7">
    <location>
        <begin position="168"/>
        <end position="188"/>
    </location>
</feature>
<dbReference type="Gene3D" id="1.10.3720.10">
    <property type="entry name" value="MetI-like"/>
    <property type="match status" value="1"/>
</dbReference>
<dbReference type="GO" id="GO:0055085">
    <property type="term" value="P:transmembrane transport"/>
    <property type="evidence" value="ECO:0007669"/>
    <property type="project" value="InterPro"/>
</dbReference>
<dbReference type="RefSeq" id="WP_231756379.1">
    <property type="nucleotide sequence ID" value="NZ_CP036433.1"/>
</dbReference>
<evidence type="ECO:0000256" key="5">
    <source>
        <dbReference type="ARBA" id="ARBA00022989"/>
    </source>
</evidence>
<evidence type="ECO:0000256" key="1">
    <source>
        <dbReference type="ARBA" id="ARBA00004651"/>
    </source>
</evidence>
<keyword evidence="5 7" id="KW-1133">Transmembrane helix</keyword>
<feature type="transmembrane region" description="Helical" evidence="7">
    <location>
        <begin position="9"/>
        <end position="27"/>
    </location>
</feature>
<reference evidence="9 10" key="1">
    <citation type="submission" date="2019-02" db="EMBL/GenBank/DDBJ databases">
        <title>Deep-cultivation of Planctomycetes and their phenomic and genomic characterization uncovers novel biology.</title>
        <authorList>
            <person name="Wiegand S."/>
            <person name="Jogler M."/>
            <person name="Boedeker C."/>
            <person name="Pinto D."/>
            <person name="Vollmers J."/>
            <person name="Rivas-Marin E."/>
            <person name="Kohn T."/>
            <person name="Peeters S.H."/>
            <person name="Heuer A."/>
            <person name="Rast P."/>
            <person name="Oberbeckmann S."/>
            <person name="Bunk B."/>
            <person name="Jeske O."/>
            <person name="Meyerdierks A."/>
            <person name="Storesund J.E."/>
            <person name="Kallscheuer N."/>
            <person name="Luecker S."/>
            <person name="Lage O.M."/>
            <person name="Pohl T."/>
            <person name="Merkel B.J."/>
            <person name="Hornburger P."/>
            <person name="Mueller R.-W."/>
            <person name="Bruemmer F."/>
            <person name="Labrenz M."/>
            <person name="Spormann A.M."/>
            <person name="Op den Camp H."/>
            <person name="Overmann J."/>
            <person name="Amann R."/>
            <person name="Jetten M.S.M."/>
            <person name="Mascher T."/>
            <person name="Medema M.H."/>
            <person name="Devos D.P."/>
            <person name="Kaster A.-K."/>
            <person name="Ovreas L."/>
            <person name="Rohde M."/>
            <person name="Galperin M.Y."/>
            <person name="Jogler C."/>
        </authorList>
    </citation>
    <scope>NUCLEOTIDE SEQUENCE [LARGE SCALE GENOMIC DNA]</scope>
    <source>
        <strain evidence="9 10">Pla85_3_4</strain>
    </source>
</reference>
<dbReference type="SUPFAM" id="SSF161098">
    <property type="entry name" value="MetI-like"/>
    <property type="match status" value="1"/>
</dbReference>
<organism evidence="9 10">
    <name type="scientific">Lignipirellula cremea</name>
    <dbReference type="NCBI Taxonomy" id="2528010"/>
    <lineage>
        <taxon>Bacteria</taxon>
        <taxon>Pseudomonadati</taxon>
        <taxon>Planctomycetota</taxon>
        <taxon>Planctomycetia</taxon>
        <taxon>Pirellulales</taxon>
        <taxon>Pirellulaceae</taxon>
        <taxon>Lignipirellula</taxon>
    </lineage>
</organism>
<feature type="transmembrane region" description="Helical" evidence="7">
    <location>
        <begin position="133"/>
        <end position="156"/>
    </location>
</feature>
<feature type="transmembrane region" description="Helical" evidence="7">
    <location>
        <begin position="277"/>
        <end position="298"/>
    </location>
</feature>
<feature type="domain" description="ABC transmembrane type-1" evidence="8">
    <location>
        <begin position="94"/>
        <end position="291"/>
    </location>
</feature>
<evidence type="ECO:0000259" key="8">
    <source>
        <dbReference type="PROSITE" id="PS50928"/>
    </source>
</evidence>
<gene>
    <name evidence="9" type="primary">dppB_2</name>
    <name evidence="9" type="ORF">Pla8534_47200</name>
</gene>
<keyword evidence="4 7" id="KW-0812">Transmembrane</keyword>
<evidence type="ECO:0000256" key="7">
    <source>
        <dbReference type="RuleBase" id="RU363032"/>
    </source>
</evidence>
<keyword evidence="2 7" id="KW-0813">Transport</keyword>
<evidence type="ECO:0000256" key="6">
    <source>
        <dbReference type="ARBA" id="ARBA00023136"/>
    </source>
</evidence>
<feature type="transmembrane region" description="Helical" evidence="7">
    <location>
        <begin position="100"/>
        <end position="121"/>
    </location>
</feature>
<dbReference type="Pfam" id="PF19300">
    <property type="entry name" value="BPD_transp_1_N"/>
    <property type="match status" value="1"/>
</dbReference>
<sequence length="305" mass="33490">MAAFLIKRLLWLAVTLWIVFTITFFLMRSVPGGPFDAERRPPPDIERNLKRRFNFDKPIGVQYLMELGKVVRGDLGVSYKKADFTVNQVVAQGFPVSASLGIFALTFAVVLGTFAGVISAVRRYSVWDFGLMSAATLGIAVPNFVLASLAIILLVFDIQLFPAAGWGSLRQMVLPALCLGAPFAGYIARLTRTGMMEVLSRDYIRTAYAKGLSERKVVIRHALRGAILPVVSYLGPATAGILTGSLVVEKIFLLPGMGTHFVEAALQRDYTLAMGMVLVYTLLLFTMNTLVDLSYAVIDPRVKME</sequence>
<feature type="transmembrane region" description="Helical" evidence="7">
    <location>
        <begin position="225"/>
        <end position="248"/>
    </location>
</feature>
<comment type="similarity">
    <text evidence="7">Belongs to the binding-protein-dependent transport system permease family.</text>
</comment>
<keyword evidence="3" id="KW-1003">Cell membrane</keyword>
<dbReference type="PROSITE" id="PS50928">
    <property type="entry name" value="ABC_TM1"/>
    <property type="match status" value="1"/>
</dbReference>
<dbReference type="InterPro" id="IPR035906">
    <property type="entry name" value="MetI-like_sf"/>
</dbReference>
<accession>A0A518DYH6</accession>
<dbReference type="InterPro" id="IPR000515">
    <property type="entry name" value="MetI-like"/>
</dbReference>
<dbReference type="PANTHER" id="PTHR30465">
    <property type="entry name" value="INNER MEMBRANE ABC TRANSPORTER"/>
    <property type="match status" value="1"/>
</dbReference>
<evidence type="ECO:0000313" key="10">
    <source>
        <dbReference type="Proteomes" id="UP000317648"/>
    </source>
</evidence>
<evidence type="ECO:0000256" key="2">
    <source>
        <dbReference type="ARBA" id="ARBA00022448"/>
    </source>
</evidence>
<dbReference type="EMBL" id="CP036433">
    <property type="protein sequence ID" value="QDU96898.1"/>
    <property type="molecule type" value="Genomic_DNA"/>
</dbReference>
<proteinExistence type="inferred from homology"/>
<dbReference type="GO" id="GO:0005886">
    <property type="term" value="C:plasma membrane"/>
    <property type="evidence" value="ECO:0007669"/>
    <property type="project" value="UniProtKB-SubCell"/>
</dbReference>
<evidence type="ECO:0000256" key="3">
    <source>
        <dbReference type="ARBA" id="ARBA00022475"/>
    </source>
</evidence>
<protein>
    <submittedName>
        <fullName evidence="9">Dipeptide transport system permease protein DppB</fullName>
    </submittedName>
</protein>
<dbReference type="InterPro" id="IPR045621">
    <property type="entry name" value="BPD_transp_1_N"/>
</dbReference>
<dbReference type="Pfam" id="PF00528">
    <property type="entry name" value="BPD_transp_1"/>
    <property type="match status" value="1"/>
</dbReference>
<name>A0A518DYH6_9BACT</name>
<keyword evidence="6 7" id="KW-0472">Membrane</keyword>
<dbReference type="KEGG" id="lcre:Pla8534_47200"/>
<keyword evidence="10" id="KW-1185">Reference proteome</keyword>
<comment type="subcellular location">
    <subcellularLocation>
        <location evidence="1 7">Cell membrane</location>
        <topology evidence="1 7">Multi-pass membrane protein</topology>
    </subcellularLocation>
</comment>
<dbReference type="AlphaFoldDB" id="A0A518DYH6"/>
<evidence type="ECO:0000313" key="9">
    <source>
        <dbReference type="EMBL" id="QDU96898.1"/>
    </source>
</evidence>
<dbReference type="Proteomes" id="UP000317648">
    <property type="component" value="Chromosome"/>
</dbReference>
<dbReference type="CDD" id="cd06261">
    <property type="entry name" value="TM_PBP2"/>
    <property type="match status" value="1"/>
</dbReference>